<keyword evidence="1" id="KW-0812">Transmembrane</keyword>
<dbReference type="AlphaFoldDB" id="A0A327YW83"/>
<organism evidence="3 4">
    <name type="scientific">Salipiger aestuarii</name>
    <dbReference type="NCBI Taxonomy" id="568098"/>
    <lineage>
        <taxon>Bacteria</taxon>
        <taxon>Pseudomonadati</taxon>
        <taxon>Pseudomonadota</taxon>
        <taxon>Alphaproteobacteria</taxon>
        <taxon>Rhodobacterales</taxon>
        <taxon>Roseobacteraceae</taxon>
        <taxon>Salipiger</taxon>
    </lineage>
</organism>
<proteinExistence type="predicted"/>
<dbReference type="OrthoDB" id="5862062at2"/>
<evidence type="ECO:0000313" key="4">
    <source>
        <dbReference type="Proteomes" id="UP000249165"/>
    </source>
</evidence>
<reference evidence="3 4" key="1">
    <citation type="submission" date="2018-06" db="EMBL/GenBank/DDBJ databases">
        <title>Genomic Encyclopedia of Archaeal and Bacterial Type Strains, Phase II (KMG-II): from individual species to whole genera.</title>
        <authorList>
            <person name="Goeker M."/>
        </authorList>
    </citation>
    <scope>NUCLEOTIDE SEQUENCE [LARGE SCALE GENOMIC DNA]</scope>
    <source>
        <strain evidence="3 4">DSM 22011</strain>
    </source>
</reference>
<dbReference type="InterPro" id="IPR025424">
    <property type="entry name" value="YrhK_domain"/>
</dbReference>
<feature type="transmembrane region" description="Helical" evidence="1">
    <location>
        <begin position="21"/>
        <end position="46"/>
    </location>
</feature>
<name>A0A327YW83_9RHOB</name>
<keyword evidence="1" id="KW-1133">Transmembrane helix</keyword>
<dbReference type="Proteomes" id="UP000249165">
    <property type="component" value="Unassembled WGS sequence"/>
</dbReference>
<keyword evidence="4" id="KW-1185">Reference proteome</keyword>
<evidence type="ECO:0000256" key="1">
    <source>
        <dbReference type="SAM" id="Phobius"/>
    </source>
</evidence>
<feature type="transmembrane region" description="Helical" evidence="1">
    <location>
        <begin position="52"/>
        <end position="70"/>
    </location>
</feature>
<evidence type="ECO:0000259" key="2">
    <source>
        <dbReference type="Pfam" id="PF14145"/>
    </source>
</evidence>
<accession>A0A327YW83</accession>
<protein>
    <submittedName>
        <fullName evidence="3">YrhK-like protein</fullName>
    </submittedName>
</protein>
<comment type="caution">
    <text evidence="3">The sequence shown here is derived from an EMBL/GenBank/DDBJ whole genome shotgun (WGS) entry which is preliminary data.</text>
</comment>
<feature type="domain" description="YrhK" evidence="2">
    <location>
        <begin position="21"/>
        <end position="76"/>
    </location>
</feature>
<sequence>MKLFRHENRDRNHDTRRVYAMFEIAHTLVDFAAAVCFTIGSVLFFWKQYETQAIWFFTIGSLCFMAKPTLKLAREIKLYRMGKIDSLANRYKD</sequence>
<evidence type="ECO:0000313" key="3">
    <source>
        <dbReference type="EMBL" id="RAK23965.1"/>
    </source>
</evidence>
<dbReference type="EMBL" id="QLMG01000001">
    <property type="protein sequence ID" value="RAK23965.1"/>
    <property type="molecule type" value="Genomic_DNA"/>
</dbReference>
<keyword evidence="1" id="KW-0472">Membrane</keyword>
<dbReference type="Pfam" id="PF14145">
    <property type="entry name" value="YrhK"/>
    <property type="match status" value="1"/>
</dbReference>
<dbReference type="RefSeq" id="WP_111549443.1">
    <property type="nucleotide sequence ID" value="NZ_LIQE01000003.1"/>
</dbReference>
<gene>
    <name evidence="3" type="ORF">ATI53_100172</name>
</gene>